<dbReference type="InterPro" id="IPR012338">
    <property type="entry name" value="Beta-lactam/transpept-like"/>
</dbReference>
<dbReference type="GO" id="GO:0008658">
    <property type="term" value="F:penicillin binding"/>
    <property type="evidence" value="ECO:0007669"/>
    <property type="project" value="InterPro"/>
</dbReference>
<dbReference type="SUPFAM" id="SSF56601">
    <property type="entry name" value="beta-lactamase/transpeptidase-like"/>
    <property type="match status" value="1"/>
</dbReference>
<evidence type="ECO:0000259" key="16">
    <source>
        <dbReference type="Pfam" id="PF03717"/>
    </source>
</evidence>
<dbReference type="Gene3D" id="3.40.710.10">
    <property type="entry name" value="DD-peptidase/beta-lactamase superfamily"/>
    <property type="match status" value="1"/>
</dbReference>
<feature type="domain" description="Penicillin-binding protein dimerisation" evidence="16">
    <location>
        <begin position="62"/>
        <end position="232"/>
    </location>
</feature>
<evidence type="ECO:0000256" key="13">
    <source>
        <dbReference type="ARBA" id="ARBA00023316"/>
    </source>
</evidence>
<dbReference type="InterPro" id="IPR036138">
    <property type="entry name" value="PBP_dimer_sf"/>
</dbReference>
<keyword evidence="13" id="KW-0961">Cell wall biogenesis/degradation</keyword>
<dbReference type="PANTHER" id="PTHR30627">
    <property type="entry name" value="PEPTIDOGLYCAN D,D-TRANSPEPTIDASE"/>
    <property type="match status" value="1"/>
</dbReference>
<dbReference type="InterPro" id="IPR050515">
    <property type="entry name" value="Beta-lactam/transpept"/>
</dbReference>
<evidence type="ECO:0000256" key="11">
    <source>
        <dbReference type="ARBA" id="ARBA00022989"/>
    </source>
</evidence>
<protein>
    <submittedName>
        <fullName evidence="17">Penicillin-binding protein 2</fullName>
    </submittedName>
</protein>
<evidence type="ECO:0000256" key="10">
    <source>
        <dbReference type="ARBA" id="ARBA00022984"/>
    </source>
</evidence>
<accession>A0A840SBZ0</accession>
<evidence type="ECO:0000256" key="9">
    <source>
        <dbReference type="ARBA" id="ARBA00022960"/>
    </source>
</evidence>
<dbReference type="RefSeq" id="WP_184651727.1">
    <property type="nucleotide sequence ID" value="NZ_JACHFR010000001.1"/>
</dbReference>
<dbReference type="GO" id="GO:0009252">
    <property type="term" value="P:peptidoglycan biosynthetic process"/>
    <property type="evidence" value="ECO:0007669"/>
    <property type="project" value="UniProtKB-KW"/>
</dbReference>
<dbReference type="Proteomes" id="UP000578697">
    <property type="component" value="Unassembled WGS sequence"/>
</dbReference>
<evidence type="ECO:0000256" key="2">
    <source>
        <dbReference type="ARBA" id="ARBA00004236"/>
    </source>
</evidence>
<dbReference type="GO" id="GO:0005886">
    <property type="term" value="C:plasma membrane"/>
    <property type="evidence" value="ECO:0007669"/>
    <property type="project" value="UniProtKB-SubCell"/>
</dbReference>
<dbReference type="InterPro" id="IPR017790">
    <property type="entry name" value="Penicillin-binding_protein_2"/>
</dbReference>
<dbReference type="KEGG" id="trc:DYE49_05825"/>
<dbReference type="AlphaFoldDB" id="A0A840SBZ0"/>
<keyword evidence="12 14" id="KW-0472">Membrane</keyword>
<keyword evidence="11 14" id="KW-1133">Transmembrane helix</keyword>
<comment type="subcellular location">
    <subcellularLocation>
        <location evidence="2">Cell membrane</location>
    </subcellularLocation>
    <subcellularLocation>
        <location evidence="1">Membrane</location>
        <topology evidence="1">Single-pass membrane protein</topology>
    </subcellularLocation>
</comment>
<dbReference type="NCBIfam" id="TIGR03423">
    <property type="entry name" value="pbp2_mrdA"/>
    <property type="match status" value="1"/>
</dbReference>
<dbReference type="GO" id="GO:0009002">
    <property type="term" value="F:serine-type D-Ala-D-Ala carboxypeptidase activity"/>
    <property type="evidence" value="ECO:0007669"/>
    <property type="project" value="InterPro"/>
</dbReference>
<evidence type="ECO:0000256" key="3">
    <source>
        <dbReference type="ARBA" id="ARBA00022475"/>
    </source>
</evidence>
<evidence type="ECO:0000256" key="4">
    <source>
        <dbReference type="ARBA" id="ARBA00022519"/>
    </source>
</evidence>
<feature type="transmembrane region" description="Helical" evidence="14">
    <location>
        <begin position="20"/>
        <end position="39"/>
    </location>
</feature>
<reference evidence="18 20" key="1">
    <citation type="submission" date="2018-08" db="EMBL/GenBank/DDBJ databases">
        <title>The first complete genome of Treponema rectale (CHPAT), a commensal spirochete of the bovine rectum.</title>
        <authorList>
            <person name="Staton G.J."/>
            <person name="Clegg S.R."/>
            <person name="Carter S.D."/>
            <person name="Radford A.D."/>
            <person name="Darby A."/>
            <person name="Hall N."/>
            <person name="Birtles R.J."/>
            <person name="Evans N.J."/>
        </authorList>
    </citation>
    <scope>NUCLEOTIDE SEQUENCE [LARGE SCALE GENOMIC DNA]</scope>
    <source>
        <strain evidence="18 20">CHPA</strain>
    </source>
</reference>
<dbReference type="EMBL" id="JACHFR010000001">
    <property type="protein sequence ID" value="MBB5218305.1"/>
    <property type="molecule type" value="Genomic_DNA"/>
</dbReference>
<evidence type="ECO:0000259" key="15">
    <source>
        <dbReference type="Pfam" id="PF00905"/>
    </source>
</evidence>
<keyword evidence="4" id="KW-0997">Cell inner membrane</keyword>
<keyword evidence="8" id="KW-0378">Hydrolase</keyword>
<keyword evidence="9" id="KW-0133">Cell shape</keyword>
<keyword evidence="10" id="KW-0573">Peptidoglycan synthesis</keyword>
<evidence type="ECO:0000256" key="7">
    <source>
        <dbReference type="ARBA" id="ARBA00022692"/>
    </source>
</evidence>
<dbReference type="SUPFAM" id="SSF56519">
    <property type="entry name" value="Penicillin binding protein dimerisation domain"/>
    <property type="match status" value="1"/>
</dbReference>
<dbReference type="PANTHER" id="PTHR30627:SF2">
    <property type="entry name" value="PEPTIDOGLYCAN D,D-TRANSPEPTIDASE MRDA"/>
    <property type="match status" value="1"/>
</dbReference>
<evidence type="ECO:0000313" key="19">
    <source>
        <dbReference type="Proteomes" id="UP000578697"/>
    </source>
</evidence>
<keyword evidence="3" id="KW-1003">Cell membrane</keyword>
<proteinExistence type="predicted"/>
<dbReference type="Gene3D" id="3.90.1310.10">
    <property type="entry name" value="Penicillin-binding protein 2a (Domain 2)"/>
    <property type="match status" value="1"/>
</dbReference>
<keyword evidence="19" id="KW-1185">Reference proteome</keyword>
<dbReference type="InterPro" id="IPR005311">
    <property type="entry name" value="PBP_dimer"/>
</dbReference>
<dbReference type="GO" id="GO:0071555">
    <property type="term" value="P:cell wall organization"/>
    <property type="evidence" value="ECO:0007669"/>
    <property type="project" value="UniProtKB-KW"/>
</dbReference>
<keyword evidence="5" id="KW-0121">Carboxypeptidase</keyword>
<name>A0A840SBZ0_9SPIR</name>
<evidence type="ECO:0000256" key="8">
    <source>
        <dbReference type="ARBA" id="ARBA00022801"/>
    </source>
</evidence>
<dbReference type="EMBL" id="CP031517">
    <property type="protein sequence ID" value="QOS39994.1"/>
    <property type="molecule type" value="Genomic_DNA"/>
</dbReference>
<feature type="domain" description="Penicillin-binding protein transpeptidase" evidence="15">
    <location>
        <begin position="266"/>
        <end position="586"/>
    </location>
</feature>
<organism evidence="17 19">
    <name type="scientific">Treponema rectale</name>
    <dbReference type="NCBI Taxonomy" id="744512"/>
    <lineage>
        <taxon>Bacteria</taxon>
        <taxon>Pseudomonadati</taxon>
        <taxon>Spirochaetota</taxon>
        <taxon>Spirochaetia</taxon>
        <taxon>Spirochaetales</taxon>
        <taxon>Treponemataceae</taxon>
        <taxon>Treponema</taxon>
    </lineage>
</organism>
<evidence type="ECO:0000256" key="6">
    <source>
        <dbReference type="ARBA" id="ARBA00022670"/>
    </source>
</evidence>
<evidence type="ECO:0000313" key="18">
    <source>
        <dbReference type="EMBL" id="QOS39994.1"/>
    </source>
</evidence>
<dbReference type="Pfam" id="PF03717">
    <property type="entry name" value="PBP_dimer"/>
    <property type="match status" value="1"/>
</dbReference>
<evidence type="ECO:0000313" key="17">
    <source>
        <dbReference type="EMBL" id="MBB5218305.1"/>
    </source>
</evidence>
<evidence type="ECO:0000313" key="20">
    <source>
        <dbReference type="Proteomes" id="UP000593591"/>
    </source>
</evidence>
<dbReference type="GO" id="GO:0008360">
    <property type="term" value="P:regulation of cell shape"/>
    <property type="evidence" value="ECO:0007669"/>
    <property type="project" value="UniProtKB-KW"/>
</dbReference>
<gene>
    <name evidence="18" type="primary">mrdA</name>
    <name evidence="18" type="ORF">DYE49_05825</name>
    <name evidence="17" type="ORF">HNP77_000649</name>
</gene>
<evidence type="ECO:0000256" key="12">
    <source>
        <dbReference type="ARBA" id="ARBA00023136"/>
    </source>
</evidence>
<sequence>MMFGNYGNTDNTQQKNIKLAILTIIISFTLALYSIRLFTIQIINGKQYREDTDKISTDYDEIPAQRGEIYDRNNNVSMVINTDSFAVELIPGNIPKDYYDTVTTKLAEYLGISKKNIDDKVKNKKSYSPVTVKTNVPLNIISNIAENITELPGVTWKNRPNRNYVESGSISHVLGYVGIITPKELNLHYNEGYKDNDVIGKTGIEKQYDLLLRGKKGRIKKTVDAQRRVLNSLTDIDPPESGKKLVLTIDTTIQHLAEEALGERVGAVVVLKPASGEILAMVSYPYYDNNIFSSDDYSQLFTKTSQMPNEPFLNRAIYAEYPPASTFKIVMSTAILNENAYPEEKPILCPGSINYGNRLFKCHVYKSGGRHGNVNLKDALAQSCDVYYWIAGRDYLGVDTIAEYAHSFGLGEPLQIDLPADTQKSGFIPSPALHERRYHREWLGGDTMNMSIGQGDDLVTPLHIANMMAMVCNSGVIYKPHLLKEIRDPVTDDIIQNIKPEVLKKADDVSPEVWKKVQNDLRYVITNGTPEYPLKNKTVQIAGKTGTGEDSSLKEGHWHNWMVTYAPFDAKPEDQVVVAVLVDGVNTWEWWAPYASNIIIQGIFNDQSYEEALEALPHVKYELEHGRKNRGRQE</sequence>
<evidence type="ECO:0000256" key="5">
    <source>
        <dbReference type="ARBA" id="ARBA00022645"/>
    </source>
</evidence>
<keyword evidence="6" id="KW-0645">Protease</keyword>
<dbReference type="GO" id="GO:0006508">
    <property type="term" value="P:proteolysis"/>
    <property type="evidence" value="ECO:0007669"/>
    <property type="project" value="UniProtKB-KW"/>
</dbReference>
<evidence type="ECO:0000256" key="14">
    <source>
        <dbReference type="SAM" id="Phobius"/>
    </source>
</evidence>
<dbReference type="Proteomes" id="UP000593591">
    <property type="component" value="Chromosome"/>
</dbReference>
<dbReference type="Gene3D" id="3.30.1390.30">
    <property type="entry name" value="Penicillin-binding protein 2a, domain 3"/>
    <property type="match status" value="1"/>
</dbReference>
<reference evidence="17 19" key="2">
    <citation type="submission" date="2020-08" db="EMBL/GenBank/DDBJ databases">
        <title>Genomic Encyclopedia of Type Strains, Phase IV (KMG-IV): sequencing the most valuable type-strain genomes for metagenomic binning, comparative biology and taxonomic classification.</title>
        <authorList>
            <person name="Goeker M."/>
        </authorList>
    </citation>
    <scope>NUCLEOTIDE SEQUENCE [LARGE SCALE GENOMIC DNA]</scope>
    <source>
        <strain evidence="17 19">DSM 103679</strain>
    </source>
</reference>
<dbReference type="InterPro" id="IPR001460">
    <property type="entry name" value="PCN-bd_Tpept"/>
</dbReference>
<keyword evidence="7 14" id="KW-0812">Transmembrane</keyword>
<dbReference type="GO" id="GO:0071972">
    <property type="term" value="F:peptidoglycan L,D-transpeptidase activity"/>
    <property type="evidence" value="ECO:0007669"/>
    <property type="project" value="TreeGrafter"/>
</dbReference>
<evidence type="ECO:0000256" key="1">
    <source>
        <dbReference type="ARBA" id="ARBA00004167"/>
    </source>
</evidence>
<dbReference type="Pfam" id="PF00905">
    <property type="entry name" value="Transpeptidase"/>
    <property type="match status" value="1"/>
</dbReference>